<dbReference type="InterPro" id="IPR002314">
    <property type="entry name" value="aa-tRNA-synt_IIb"/>
</dbReference>
<evidence type="ECO:0000256" key="2">
    <source>
        <dbReference type="ARBA" id="ARBA00022598"/>
    </source>
</evidence>
<dbReference type="InterPro" id="IPR006195">
    <property type="entry name" value="aa-tRNA-synth_II"/>
</dbReference>
<dbReference type="Pfam" id="PF00587">
    <property type="entry name" value="tRNA-synt_2b"/>
    <property type="match status" value="1"/>
</dbReference>
<keyword evidence="6 7" id="KW-0030">Aminoacyl-tRNA synthetase</keyword>
<feature type="binding site" evidence="7">
    <location>
        <position position="421"/>
    </location>
    <ligand>
        <name>L-serine</name>
        <dbReference type="ChEBI" id="CHEBI:33384"/>
    </ligand>
</feature>
<feature type="binding site" evidence="7 9">
    <location>
        <begin position="387"/>
        <end position="390"/>
    </location>
    <ligand>
        <name>ATP</name>
        <dbReference type="ChEBI" id="CHEBI:30616"/>
    </ligand>
</feature>
<feature type="binding site" evidence="7">
    <location>
        <position position="316"/>
    </location>
    <ligand>
        <name>ATP</name>
        <dbReference type="ChEBI" id="CHEBI:30616"/>
    </ligand>
</feature>
<dbReference type="SUPFAM" id="SSF55681">
    <property type="entry name" value="Class II aaRS and biotin synthetases"/>
    <property type="match status" value="1"/>
</dbReference>
<reference evidence="12 13" key="1">
    <citation type="submission" date="2016-10" db="EMBL/GenBank/DDBJ databases">
        <authorList>
            <person name="de Groot N.N."/>
        </authorList>
    </citation>
    <scope>NUCLEOTIDE SEQUENCE [LARGE SCALE GENOMIC DNA]</scope>
    <source>
        <strain evidence="12 13">CGMCC 4.5727</strain>
    </source>
</reference>
<evidence type="ECO:0000313" key="13">
    <source>
        <dbReference type="Proteomes" id="UP000199155"/>
    </source>
</evidence>
<comment type="catalytic activity">
    <reaction evidence="7">
        <text>tRNA(Ser) + L-serine + ATP = L-seryl-tRNA(Ser) + AMP + diphosphate + H(+)</text>
        <dbReference type="Rhea" id="RHEA:12292"/>
        <dbReference type="Rhea" id="RHEA-COMP:9669"/>
        <dbReference type="Rhea" id="RHEA-COMP:9703"/>
        <dbReference type="ChEBI" id="CHEBI:15378"/>
        <dbReference type="ChEBI" id="CHEBI:30616"/>
        <dbReference type="ChEBI" id="CHEBI:33019"/>
        <dbReference type="ChEBI" id="CHEBI:33384"/>
        <dbReference type="ChEBI" id="CHEBI:78442"/>
        <dbReference type="ChEBI" id="CHEBI:78533"/>
        <dbReference type="ChEBI" id="CHEBI:456215"/>
        <dbReference type="EC" id="6.1.1.11"/>
    </reaction>
</comment>
<dbReference type="CDD" id="cd00770">
    <property type="entry name" value="SerRS_core"/>
    <property type="match status" value="1"/>
</dbReference>
<dbReference type="AlphaFoldDB" id="A0A1G9EW29"/>
<comment type="subcellular location">
    <subcellularLocation>
        <location evidence="7">Cytoplasm</location>
    </subcellularLocation>
</comment>
<dbReference type="InterPro" id="IPR002317">
    <property type="entry name" value="Ser-tRNA-ligase_type_1"/>
</dbReference>
<keyword evidence="13" id="KW-1185">Reference proteome</keyword>
<dbReference type="InterPro" id="IPR042103">
    <property type="entry name" value="SerRS_1_N_sf"/>
</dbReference>
<dbReference type="Pfam" id="PF02403">
    <property type="entry name" value="Seryl_tRNA_N"/>
    <property type="match status" value="1"/>
</dbReference>
<evidence type="ECO:0000259" key="11">
    <source>
        <dbReference type="PROSITE" id="PS50862"/>
    </source>
</evidence>
<evidence type="ECO:0000256" key="10">
    <source>
        <dbReference type="SAM" id="Coils"/>
    </source>
</evidence>
<feature type="binding site" evidence="7">
    <location>
        <begin position="269"/>
        <end position="271"/>
    </location>
    <ligand>
        <name>L-serine</name>
        <dbReference type="ChEBI" id="CHEBI:33384"/>
    </ligand>
</feature>
<comment type="domain">
    <text evidence="7">Consists of two distinct domains, a catalytic core and a N-terminal extension that is involved in tRNA binding.</text>
</comment>
<dbReference type="GO" id="GO:0005524">
    <property type="term" value="F:ATP binding"/>
    <property type="evidence" value="ECO:0007669"/>
    <property type="project" value="UniProtKB-UniRule"/>
</dbReference>
<dbReference type="Proteomes" id="UP000199155">
    <property type="component" value="Unassembled WGS sequence"/>
</dbReference>
<feature type="binding site" evidence="8">
    <location>
        <position position="269"/>
    </location>
    <ligand>
        <name>L-serine</name>
        <dbReference type="ChEBI" id="CHEBI:33384"/>
    </ligand>
</feature>
<dbReference type="Gene3D" id="1.10.287.40">
    <property type="entry name" value="Serine-tRNA synthetase, tRNA binding domain"/>
    <property type="match status" value="1"/>
</dbReference>
<feature type="binding site" evidence="9">
    <location>
        <begin position="316"/>
        <end position="319"/>
    </location>
    <ligand>
        <name>ATP</name>
        <dbReference type="ChEBI" id="CHEBI:30616"/>
    </ligand>
</feature>
<comment type="pathway">
    <text evidence="7">Aminoacyl-tRNA biosynthesis; selenocysteinyl-tRNA(Sec) biosynthesis; L-seryl-tRNA(Sec) from L-serine and tRNA(Sec): step 1/1.</text>
</comment>
<organism evidence="12 13">
    <name type="scientific">Streptomyces indicus</name>
    <dbReference type="NCBI Taxonomy" id="417292"/>
    <lineage>
        <taxon>Bacteria</taxon>
        <taxon>Bacillati</taxon>
        <taxon>Actinomycetota</taxon>
        <taxon>Actinomycetes</taxon>
        <taxon>Kitasatosporales</taxon>
        <taxon>Streptomycetaceae</taxon>
        <taxon>Streptomyces</taxon>
    </lineage>
</organism>
<keyword evidence="3 7" id="KW-0547">Nucleotide-binding</keyword>
<feature type="site" description="Important for serine binding" evidence="8">
    <location>
        <position position="421"/>
    </location>
</feature>
<comment type="similarity">
    <text evidence="7">Belongs to the class-II aminoacyl-tRNA synthetase family. Type-1 seryl-tRNA synthetase subfamily.</text>
</comment>
<feature type="binding site" evidence="8">
    <location>
        <position position="419"/>
    </location>
    <ligand>
        <name>L-serine</name>
        <dbReference type="ChEBI" id="CHEBI:33384"/>
    </ligand>
</feature>
<dbReference type="InterPro" id="IPR033729">
    <property type="entry name" value="SerRS_core"/>
</dbReference>
<dbReference type="GO" id="GO:0006434">
    <property type="term" value="P:seryl-tRNA aminoacylation"/>
    <property type="evidence" value="ECO:0007669"/>
    <property type="project" value="UniProtKB-UniRule"/>
</dbReference>
<feature type="binding site" evidence="8">
    <location>
        <position position="300"/>
    </location>
    <ligand>
        <name>L-serine</name>
        <dbReference type="ChEBI" id="CHEBI:33384"/>
    </ligand>
</feature>
<comment type="catalytic activity">
    <reaction evidence="7">
        <text>tRNA(Sec) + L-serine + ATP = L-seryl-tRNA(Sec) + AMP + diphosphate + H(+)</text>
        <dbReference type="Rhea" id="RHEA:42580"/>
        <dbReference type="Rhea" id="RHEA-COMP:9742"/>
        <dbReference type="Rhea" id="RHEA-COMP:10128"/>
        <dbReference type="ChEBI" id="CHEBI:15378"/>
        <dbReference type="ChEBI" id="CHEBI:30616"/>
        <dbReference type="ChEBI" id="CHEBI:33019"/>
        <dbReference type="ChEBI" id="CHEBI:33384"/>
        <dbReference type="ChEBI" id="CHEBI:78442"/>
        <dbReference type="ChEBI" id="CHEBI:78533"/>
        <dbReference type="ChEBI" id="CHEBI:456215"/>
        <dbReference type="EC" id="6.1.1.11"/>
    </reaction>
</comment>
<dbReference type="PANTHER" id="PTHR11778">
    <property type="entry name" value="SERYL-TRNA SYNTHETASE"/>
    <property type="match status" value="1"/>
</dbReference>
<keyword evidence="10" id="KW-0175">Coiled coil</keyword>
<name>A0A1G9EW29_9ACTN</name>
<feature type="binding site" evidence="7 9">
    <location>
        <begin position="300"/>
        <end position="302"/>
    </location>
    <ligand>
        <name>ATP</name>
        <dbReference type="ChEBI" id="CHEBI:30616"/>
    </ligand>
</feature>
<dbReference type="FunFam" id="1.10.287.40:FF:000004">
    <property type="entry name" value="Serine--tRNA ligase"/>
    <property type="match status" value="1"/>
</dbReference>
<feature type="binding site" evidence="7 8">
    <location>
        <position position="323"/>
    </location>
    <ligand>
        <name>L-serine</name>
        <dbReference type="ChEBI" id="CHEBI:33384"/>
    </ligand>
</feature>
<dbReference type="HAMAP" id="MF_00176">
    <property type="entry name" value="Ser_tRNA_synth_type1"/>
    <property type="match status" value="1"/>
</dbReference>
<dbReference type="PIRSF" id="PIRSF001529">
    <property type="entry name" value="Ser-tRNA-synth_IIa"/>
    <property type="match status" value="1"/>
</dbReference>
<feature type="domain" description="Aminoacyl-transfer RNA synthetases class-II family profile" evidence="11">
    <location>
        <begin position="228"/>
        <end position="446"/>
    </location>
</feature>
<dbReference type="EMBL" id="FNFF01000012">
    <property type="protein sequence ID" value="SDK80324.1"/>
    <property type="molecule type" value="Genomic_DNA"/>
</dbReference>
<evidence type="ECO:0000313" key="12">
    <source>
        <dbReference type="EMBL" id="SDK80324.1"/>
    </source>
</evidence>
<evidence type="ECO:0000256" key="8">
    <source>
        <dbReference type="PIRSR" id="PIRSR001529-1"/>
    </source>
</evidence>
<keyword evidence="1 7" id="KW-0963">Cytoplasm</keyword>
<keyword evidence="5 7" id="KW-0648">Protein biosynthesis</keyword>
<dbReference type="GO" id="GO:0016260">
    <property type="term" value="P:selenocysteine biosynthetic process"/>
    <property type="evidence" value="ECO:0007669"/>
    <property type="project" value="UniProtKB-UniRule"/>
</dbReference>
<accession>A0A1G9EW29</accession>
<dbReference type="GO" id="GO:0005737">
    <property type="term" value="C:cytoplasm"/>
    <property type="evidence" value="ECO:0007669"/>
    <property type="project" value="UniProtKB-SubCell"/>
</dbReference>
<evidence type="ECO:0000256" key="1">
    <source>
        <dbReference type="ARBA" id="ARBA00022490"/>
    </source>
</evidence>
<dbReference type="EC" id="6.1.1.11" evidence="7"/>
<evidence type="ECO:0000256" key="3">
    <source>
        <dbReference type="ARBA" id="ARBA00022741"/>
    </source>
</evidence>
<evidence type="ECO:0000256" key="9">
    <source>
        <dbReference type="PIRSR" id="PIRSR001529-2"/>
    </source>
</evidence>
<dbReference type="UniPathway" id="UPA00906">
    <property type="reaction ID" value="UER00895"/>
</dbReference>
<sequence>MRGRTAVDRSAAGELLRAGTPRALHTVRREPLRTGSLDPVIDLRLLREDPDRVRASQRARGEDVALVDSLISADERRRSSGVRFDELRAEQKAIGKLVSKASPEEREELLKKTKELAAAVKAADAEQDKAKAETEELLQRLGNLVHPGVPVGGEEDFVTLETHGTIRDFEEEGFKPKDHLELGHILGAIDVERGAKVSGSRFYFLTGVGALLELALVNAAMAQATAAGFTPMLVPALVRPQSMAGTGFLGQAADDVYHLDKDDLYLVGTSEVALAAYHMDEIIEADRLPLRYAGFSPCFRREAGSHGKDTRGIFRVHQFDKVEMFSYVDPADSQAEHQRLLEWEKQWLDSLELPYRVIDVATGDLGSSAARKFDCEAWIPTQGKYRELTSTSDCTEFQSRRLSIRMRDGKQVKPLATLNGTLCAVPRTIVAILENHQQADGSVRVPEVLRPYLGGREVLEPIAK</sequence>
<feature type="coiled-coil region" evidence="10">
    <location>
        <begin position="106"/>
        <end position="140"/>
    </location>
</feature>
<dbReference type="NCBIfam" id="TIGR00414">
    <property type="entry name" value="serS"/>
    <property type="match status" value="1"/>
</dbReference>
<keyword evidence="2 7" id="KW-0436">Ligase</keyword>
<dbReference type="GO" id="GO:0004828">
    <property type="term" value="F:serine-tRNA ligase activity"/>
    <property type="evidence" value="ECO:0007669"/>
    <property type="project" value="UniProtKB-UniRule"/>
</dbReference>
<dbReference type="FunFam" id="3.30.930.10:FF:000048">
    <property type="entry name" value="Serine--tRNA ligase"/>
    <property type="match status" value="1"/>
</dbReference>
<comment type="subunit">
    <text evidence="7">Homodimer. The tRNA molecule binds across the dimer.</text>
</comment>
<dbReference type="Gene3D" id="3.30.930.10">
    <property type="entry name" value="Bira Bifunctional Protein, Domain 2"/>
    <property type="match status" value="1"/>
</dbReference>
<comment type="function">
    <text evidence="7">Catalyzes the attachment of serine to tRNA(Ser). Is also able to aminoacylate tRNA(Sec) with serine, to form the misacylated tRNA L-seryl-tRNA(Sec), which will be further converted into selenocysteinyl-tRNA(Sec).</text>
</comment>
<evidence type="ECO:0000256" key="6">
    <source>
        <dbReference type="ARBA" id="ARBA00023146"/>
    </source>
</evidence>
<keyword evidence="4 7" id="KW-0067">ATP-binding</keyword>
<evidence type="ECO:0000256" key="5">
    <source>
        <dbReference type="ARBA" id="ARBA00022917"/>
    </source>
</evidence>
<evidence type="ECO:0000256" key="4">
    <source>
        <dbReference type="ARBA" id="ARBA00022840"/>
    </source>
</evidence>
<dbReference type="SUPFAM" id="SSF46589">
    <property type="entry name" value="tRNA-binding arm"/>
    <property type="match status" value="1"/>
</dbReference>
<gene>
    <name evidence="7" type="primary">serS</name>
    <name evidence="12" type="ORF">SAMN05421806_11291</name>
</gene>
<dbReference type="STRING" id="417292.SAMN05421806_11291"/>
<dbReference type="InterPro" id="IPR045864">
    <property type="entry name" value="aa-tRNA-synth_II/BPL/LPL"/>
</dbReference>
<dbReference type="PRINTS" id="PR00981">
    <property type="entry name" value="TRNASYNTHSER"/>
</dbReference>
<proteinExistence type="inferred from homology"/>
<protein>
    <recommendedName>
        <fullName evidence="7">Serine--tRNA ligase</fullName>
        <ecNumber evidence="7">6.1.1.11</ecNumber>
    </recommendedName>
    <alternativeName>
        <fullName evidence="7">Seryl-tRNA synthetase</fullName>
        <shortName evidence="7">SerRS</shortName>
    </alternativeName>
    <alternativeName>
        <fullName evidence="7">Seryl-tRNA(Ser/Sec) synthetase</fullName>
    </alternativeName>
</protein>
<evidence type="ECO:0000256" key="7">
    <source>
        <dbReference type="HAMAP-Rule" id="MF_00176"/>
    </source>
</evidence>
<dbReference type="InterPro" id="IPR015866">
    <property type="entry name" value="Ser-tRNA-synth_1_N"/>
</dbReference>
<dbReference type="PROSITE" id="PS50862">
    <property type="entry name" value="AA_TRNA_LIGASE_II"/>
    <property type="match status" value="1"/>
</dbReference>
<dbReference type="InterPro" id="IPR010978">
    <property type="entry name" value="tRNA-bd_arm"/>
</dbReference>